<evidence type="ECO:0000313" key="3">
    <source>
        <dbReference type="Proteomes" id="UP000800981"/>
    </source>
</evidence>
<proteinExistence type="predicted"/>
<evidence type="ECO:0008006" key="4">
    <source>
        <dbReference type="Google" id="ProtNLM"/>
    </source>
</evidence>
<feature type="compositionally biased region" description="Low complexity" evidence="1">
    <location>
        <begin position="172"/>
        <end position="183"/>
    </location>
</feature>
<reference evidence="2 3" key="1">
    <citation type="submission" date="2020-03" db="EMBL/GenBank/DDBJ databases">
        <title>Two novel Motilibacter sp.</title>
        <authorList>
            <person name="Liu S."/>
        </authorList>
    </citation>
    <scope>NUCLEOTIDE SEQUENCE [LARGE SCALE GENOMIC DNA]</scope>
    <source>
        <strain evidence="2 3">E257</strain>
    </source>
</reference>
<dbReference type="Proteomes" id="UP000800981">
    <property type="component" value="Unassembled WGS sequence"/>
</dbReference>
<feature type="compositionally biased region" description="Polar residues" evidence="1">
    <location>
        <begin position="272"/>
        <end position="286"/>
    </location>
</feature>
<sequence>MTDASSSGGTSGKVAEVSGAAKDSAAEVGSTAKEAGTQVATTALDQGKQVAAEAKSQARDLLGEARSQATAQGTAQKDKAVGGIRALADELGSMAEGGGQSGVATEIARQAASRAHEVADWIESREPGDLLEEVRDFARRRTGTFLLGAALAGVVAGRLTRGAVAAAHDDSGSGTTGSTRSTGAPAALVDTGAGAGTGYGSVYTEGAGTEYAGGAATGYPGTTSGAGYGTGAALAAGAGAGAGGTYAAGSDLGSGTPIADEMSESYGAHDAGTTTGNADLGSTYTDLGSAPGTLNDPDTIDVRPSTTEARP</sequence>
<dbReference type="EMBL" id="JAANNP010000049">
    <property type="protein sequence ID" value="NHC15717.1"/>
    <property type="molecule type" value="Genomic_DNA"/>
</dbReference>
<keyword evidence="3" id="KW-1185">Reference proteome</keyword>
<dbReference type="RefSeq" id="WP_166284208.1">
    <property type="nucleotide sequence ID" value="NZ_JAANNP010000049.1"/>
</dbReference>
<evidence type="ECO:0000256" key="1">
    <source>
        <dbReference type="SAM" id="MobiDB-lite"/>
    </source>
</evidence>
<feature type="region of interest" description="Disordered" evidence="1">
    <location>
        <begin position="166"/>
        <end position="185"/>
    </location>
</feature>
<organism evidence="2 3">
    <name type="scientific">Motilibacter deserti</name>
    <dbReference type="NCBI Taxonomy" id="2714956"/>
    <lineage>
        <taxon>Bacteria</taxon>
        <taxon>Bacillati</taxon>
        <taxon>Actinomycetota</taxon>
        <taxon>Actinomycetes</taxon>
        <taxon>Motilibacterales</taxon>
        <taxon>Motilibacteraceae</taxon>
        <taxon>Motilibacter</taxon>
    </lineage>
</organism>
<name>A0ABX0GXK4_9ACTN</name>
<feature type="region of interest" description="Disordered" evidence="1">
    <location>
        <begin position="1"/>
        <end position="80"/>
    </location>
</feature>
<protein>
    <recommendedName>
        <fullName evidence="4">ATP synthase F0 subunit B</fullName>
    </recommendedName>
</protein>
<accession>A0ABX0GXK4</accession>
<gene>
    <name evidence="2" type="ORF">G9H71_18195</name>
</gene>
<feature type="region of interest" description="Disordered" evidence="1">
    <location>
        <begin position="258"/>
        <end position="311"/>
    </location>
</feature>
<comment type="caution">
    <text evidence="2">The sequence shown here is derived from an EMBL/GenBank/DDBJ whole genome shotgun (WGS) entry which is preliminary data.</text>
</comment>
<evidence type="ECO:0000313" key="2">
    <source>
        <dbReference type="EMBL" id="NHC15717.1"/>
    </source>
</evidence>